<organism evidence="2 3">
    <name type="scientific">Reticulomyxa filosa</name>
    <dbReference type="NCBI Taxonomy" id="46433"/>
    <lineage>
        <taxon>Eukaryota</taxon>
        <taxon>Sar</taxon>
        <taxon>Rhizaria</taxon>
        <taxon>Retaria</taxon>
        <taxon>Foraminifera</taxon>
        <taxon>Monothalamids</taxon>
        <taxon>Reticulomyxidae</taxon>
        <taxon>Reticulomyxa</taxon>
    </lineage>
</organism>
<evidence type="ECO:0000256" key="1">
    <source>
        <dbReference type="SAM" id="MobiDB-lite"/>
    </source>
</evidence>
<gene>
    <name evidence="2" type="ORF">RFI_06093</name>
</gene>
<dbReference type="AlphaFoldDB" id="X6NYR2"/>
<protein>
    <submittedName>
        <fullName evidence="2">Uncharacterized protein</fullName>
    </submittedName>
</protein>
<comment type="caution">
    <text evidence="2">The sequence shown here is derived from an EMBL/GenBank/DDBJ whole genome shotgun (WGS) entry which is preliminary data.</text>
</comment>
<feature type="compositionally biased region" description="Basic and acidic residues" evidence="1">
    <location>
        <begin position="183"/>
        <end position="196"/>
    </location>
</feature>
<accession>X6NYR2</accession>
<name>X6NYR2_RETFI</name>
<sequence>MTQFQVPPDPYLVTNLSRKLRNSFYLSALEVSEIDHYLEIQWMYSLLLEESMHVKVKRDEDMESRFRRISDMLNHFQKLLPDAVANMQVNDIAKVSYRKQMDPLQRARQRHWYLINSRVARVCETMLNIPGLRFFYGQLPLEQYAEPLQHIQYTLEYLLYHEKRQNAVRRTLLKEMKAKQKLEHEALESEGKKSKDGPNTSNAGKDKLGVDGNAINPIKSLGDGKTRDDNGHEGDEDEAAIENESWSLYDMSKRLYRLLVKNFPHYNYQDMVLCVSCDTKYHATSGKGFFTYQFVSPEPRSDGNADVIFITFILAHPPTARKNCVLFLPSFLCNAKFNVQFSSFSCYELTIVTFEGSNKVFSKTKCGKLPQTQKVNTLQTTKKEERKGPILKKKKNVKQKWYDLCKFYLCFFDKLYLLQTDNKGRIKKRPYFKNFVAITKDEHDDTEFSGMLRSMKFELAETRREQPREEHLLEQQQHTIAIEGISPSQAQGTIAIEGTIAIATSTTTAAAPTSAKPTTTATDMARAKAEAEANDGEDGCVIENVNKEEEKKEIYWDYEIPQAIC</sequence>
<reference evidence="2 3" key="1">
    <citation type="journal article" date="2013" name="Curr. Biol.">
        <title>The Genome of the Foraminiferan Reticulomyxa filosa.</title>
        <authorList>
            <person name="Glockner G."/>
            <person name="Hulsmann N."/>
            <person name="Schleicher M."/>
            <person name="Noegel A.A."/>
            <person name="Eichinger L."/>
            <person name="Gallinger C."/>
            <person name="Pawlowski J."/>
            <person name="Sierra R."/>
            <person name="Euteneuer U."/>
            <person name="Pillet L."/>
            <person name="Moustafa A."/>
            <person name="Platzer M."/>
            <person name="Groth M."/>
            <person name="Szafranski K."/>
            <person name="Schliwa M."/>
        </authorList>
    </citation>
    <scope>NUCLEOTIDE SEQUENCE [LARGE SCALE GENOMIC DNA]</scope>
</reference>
<proteinExistence type="predicted"/>
<dbReference type="Proteomes" id="UP000023152">
    <property type="component" value="Unassembled WGS sequence"/>
</dbReference>
<evidence type="ECO:0000313" key="3">
    <source>
        <dbReference type="Proteomes" id="UP000023152"/>
    </source>
</evidence>
<keyword evidence="3" id="KW-1185">Reference proteome</keyword>
<dbReference type="EMBL" id="ASPP01005175">
    <property type="protein sequence ID" value="ETO31028.1"/>
    <property type="molecule type" value="Genomic_DNA"/>
</dbReference>
<feature type="region of interest" description="Disordered" evidence="1">
    <location>
        <begin position="183"/>
        <end position="239"/>
    </location>
</feature>
<evidence type="ECO:0000313" key="2">
    <source>
        <dbReference type="EMBL" id="ETO31028.1"/>
    </source>
</evidence>
<feature type="compositionally biased region" description="Basic and acidic residues" evidence="1">
    <location>
        <begin position="222"/>
        <end position="233"/>
    </location>
</feature>